<keyword evidence="2" id="KW-0804">Transcription</keyword>
<dbReference type="PROSITE" id="PS51077">
    <property type="entry name" value="HTH_ICLR"/>
    <property type="match status" value="1"/>
</dbReference>
<dbReference type="CDD" id="cd00090">
    <property type="entry name" value="HTH_ARSR"/>
    <property type="match status" value="1"/>
</dbReference>
<keyword evidence="1" id="KW-0805">Transcription regulation</keyword>
<dbReference type="InterPro" id="IPR029016">
    <property type="entry name" value="GAF-like_dom_sf"/>
</dbReference>
<evidence type="ECO:0000259" key="3">
    <source>
        <dbReference type="PROSITE" id="PS51077"/>
    </source>
</evidence>
<dbReference type="Gene3D" id="1.10.10.10">
    <property type="entry name" value="Winged helix-like DNA-binding domain superfamily/Winged helix DNA-binding domain"/>
    <property type="match status" value="1"/>
</dbReference>
<dbReference type="InterPro" id="IPR036388">
    <property type="entry name" value="WH-like_DNA-bd_sf"/>
</dbReference>
<evidence type="ECO:0000313" key="4">
    <source>
        <dbReference type="EMBL" id="WGW12192.1"/>
    </source>
</evidence>
<dbReference type="RefSeq" id="WP_349638991.1">
    <property type="nucleotide sequence ID" value="NZ_CP090958.1"/>
</dbReference>
<feature type="domain" description="HTH iclR-type" evidence="3">
    <location>
        <begin position="4"/>
        <end position="63"/>
    </location>
</feature>
<dbReference type="SUPFAM" id="SSF46785">
    <property type="entry name" value="Winged helix' DNA-binding domain"/>
    <property type="match status" value="1"/>
</dbReference>
<dbReference type="InterPro" id="IPR036390">
    <property type="entry name" value="WH_DNA-bd_sf"/>
</dbReference>
<sequence length="221" mass="24003">MTTVGVLDKCVAILDLVRVKPLTATEVSAHTRMSMSTAHRLLQSLEHHNMVARGEAGAYGLGSFFVLNSDDAAREALRQLRDATEESVQLWVRRGPWRVCLLNVDAENELRISKSVGSKILLTDGGSAADALRSNNAGTRVFSSVQARTAGVGSSSVALQLNKSWSMAVCVSYPLARAPVSPQQEFKQVLTETVARLKFALDDSEQLTKFERIISDSLAQS</sequence>
<dbReference type="Pfam" id="PF09339">
    <property type="entry name" value="HTH_IclR"/>
    <property type="match status" value="1"/>
</dbReference>
<dbReference type="Proteomes" id="UP001209083">
    <property type="component" value="Chromosome"/>
</dbReference>
<protein>
    <submittedName>
        <fullName evidence="4">Helix-turn-helix domain-containing protein</fullName>
    </submittedName>
</protein>
<dbReference type="InterPro" id="IPR011991">
    <property type="entry name" value="ArsR-like_HTH"/>
</dbReference>
<dbReference type="EMBL" id="CP090958">
    <property type="protein sequence ID" value="WGW12192.1"/>
    <property type="molecule type" value="Genomic_DNA"/>
</dbReference>
<dbReference type="PANTHER" id="PTHR30136">
    <property type="entry name" value="HELIX-TURN-HELIX TRANSCRIPTIONAL REGULATOR, ICLR FAMILY"/>
    <property type="match status" value="1"/>
</dbReference>
<gene>
    <name evidence="4" type="ORF">LWF01_00050</name>
</gene>
<evidence type="ECO:0000256" key="2">
    <source>
        <dbReference type="ARBA" id="ARBA00023163"/>
    </source>
</evidence>
<reference evidence="4 5" key="1">
    <citation type="submission" date="2023-05" db="EMBL/GenBank/DDBJ databases">
        <title>Lithophilousrod everest ZFBP1038 complete genpme.</title>
        <authorList>
            <person name="Tian M."/>
        </authorList>
    </citation>
    <scope>NUCLEOTIDE SEQUENCE [LARGE SCALE GENOMIC DNA]</scope>
    <source>
        <strain evidence="4 5">ZFBP1038</strain>
    </source>
</reference>
<dbReference type="Gene3D" id="3.30.450.40">
    <property type="match status" value="1"/>
</dbReference>
<dbReference type="SUPFAM" id="SSF55781">
    <property type="entry name" value="GAF domain-like"/>
    <property type="match status" value="1"/>
</dbReference>
<accession>A0ABY8QTC8</accession>
<dbReference type="InterPro" id="IPR005471">
    <property type="entry name" value="Tscrpt_reg_IclR_N"/>
</dbReference>
<dbReference type="InterPro" id="IPR050707">
    <property type="entry name" value="HTH_MetabolicPath_Reg"/>
</dbReference>
<organism evidence="4 5">
    <name type="scientific">Saxibacter everestensis</name>
    <dbReference type="NCBI Taxonomy" id="2909229"/>
    <lineage>
        <taxon>Bacteria</taxon>
        <taxon>Bacillati</taxon>
        <taxon>Actinomycetota</taxon>
        <taxon>Actinomycetes</taxon>
        <taxon>Micrococcales</taxon>
        <taxon>Brevibacteriaceae</taxon>
        <taxon>Saxibacter</taxon>
    </lineage>
</organism>
<keyword evidence="5" id="KW-1185">Reference proteome</keyword>
<dbReference type="PANTHER" id="PTHR30136:SF39">
    <property type="entry name" value="TRANSCRIPTIONAL REGULATORY PROTEIN"/>
    <property type="match status" value="1"/>
</dbReference>
<evidence type="ECO:0000256" key="1">
    <source>
        <dbReference type="ARBA" id="ARBA00023015"/>
    </source>
</evidence>
<evidence type="ECO:0000313" key="5">
    <source>
        <dbReference type="Proteomes" id="UP001209083"/>
    </source>
</evidence>
<name>A0ABY8QTC8_9MICO</name>
<dbReference type="SMART" id="SM00346">
    <property type="entry name" value="HTH_ICLR"/>
    <property type="match status" value="1"/>
</dbReference>
<proteinExistence type="predicted"/>